<sequence>MRRCAAHFIWSQESKSIITTIPILLCFASIRRMDLFYFRYLLEVYRSSDFRSSLYECLKNAYVRICFQT</sequence>
<accession>G0N6F7</accession>
<dbReference type="InParanoid" id="G0N6F7"/>
<evidence type="ECO:0000313" key="1">
    <source>
        <dbReference type="EMBL" id="EGT53892.1"/>
    </source>
</evidence>
<protein>
    <submittedName>
        <fullName evidence="1">Uncharacterized protein</fullName>
    </submittedName>
</protein>
<name>G0N6F7_CAEBE</name>
<proteinExistence type="predicted"/>
<gene>
    <name evidence="1" type="ORF">CAEBREN_00202</name>
</gene>
<reference evidence="2" key="1">
    <citation type="submission" date="2011-07" db="EMBL/GenBank/DDBJ databases">
        <authorList>
            <consortium name="Caenorhabditis brenneri Sequencing and Analysis Consortium"/>
            <person name="Wilson R.K."/>
        </authorList>
    </citation>
    <scope>NUCLEOTIDE SEQUENCE [LARGE SCALE GENOMIC DNA]</scope>
    <source>
        <strain evidence="2">PB2801</strain>
    </source>
</reference>
<dbReference type="AlphaFoldDB" id="G0N6F7"/>
<organism evidence="2">
    <name type="scientific">Caenorhabditis brenneri</name>
    <name type="common">Nematode worm</name>
    <dbReference type="NCBI Taxonomy" id="135651"/>
    <lineage>
        <taxon>Eukaryota</taxon>
        <taxon>Metazoa</taxon>
        <taxon>Ecdysozoa</taxon>
        <taxon>Nematoda</taxon>
        <taxon>Chromadorea</taxon>
        <taxon>Rhabditida</taxon>
        <taxon>Rhabditina</taxon>
        <taxon>Rhabditomorpha</taxon>
        <taxon>Rhabditoidea</taxon>
        <taxon>Rhabditidae</taxon>
        <taxon>Peloderinae</taxon>
        <taxon>Caenorhabditis</taxon>
    </lineage>
</organism>
<dbReference type="HOGENOM" id="CLU_2778130_0_0_1"/>
<evidence type="ECO:0000313" key="2">
    <source>
        <dbReference type="Proteomes" id="UP000008068"/>
    </source>
</evidence>
<dbReference type="Proteomes" id="UP000008068">
    <property type="component" value="Unassembled WGS sequence"/>
</dbReference>
<keyword evidence="2" id="KW-1185">Reference proteome</keyword>
<dbReference type="EMBL" id="GL379844">
    <property type="protein sequence ID" value="EGT53892.1"/>
    <property type="molecule type" value="Genomic_DNA"/>
</dbReference>